<sequence length="127" mass="13993">MFSRWSVLCITPVLLILTVMGLPVMAQNAYQQPAMQNQGMEVSGGDLKKAAEAYVEIVQINQGFQEALQGVETAGERQSLQMEANEKMLSAVKEAGLDAQSYNAIVQQVGADEELRMKFTSMLKQLH</sequence>
<proteinExistence type="predicted"/>
<evidence type="ECO:0000313" key="2">
    <source>
        <dbReference type="EMBL" id="MCW7753211.1"/>
    </source>
</evidence>
<organism evidence="2 3">
    <name type="scientific">Desulfobotulus pelophilus</name>
    <dbReference type="NCBI Taxonomy" id="2823377"/>
    <lineage>
        <taxon>Bacteria</taxon>
        <taxon>Pseudomonadati</taxon>
        <taxon>Thermodesulfobacteriota</taxon>
        <taxon>Desulfobacteria</taxon>
        <taxon>Desulfobacterales</taxon>
        <taxon>Desulfobacteraceae</taxon>
        <taxon>Desulfobotulus</taxon>
    </lineage>
</organism>
<dbReference type="Proteomes" id="UP001209681">
    <property type="component" value="Unassembled WGS sequence"/>
</dbReference>
<accession>A0ABT3N7S3</accession>
<dbReference type="RefSeq" id="WP_265424068.1">
    <property type="nucleotide sequence ID" value="NZ_JAPFPW010000003.1"/>
</dbReference>
<gene>
    <name evidence="2" type="ORF">OOT00_04330</name>
</gene>
<feature type="domain" description="DUF4168" evidence="1">
    <location>
        <begin position="46"/>
        <end position="117"/>
    </location>
</feature>
<name>A0ABT3N7S3_9BACT</name>
<protein>
    <submittedName>
        <fullName evidence="2">DUF4168 domain-containing protein</fullName>
    </submittedName>
</protein>
<dbReference type="InterPro" id="IPR025433">
    <property type="entry name" value="DUF4168"/>
</dbReference>
<keyword evidence="3" id="KW-1185">Reference proteome</keyword>
<comment type="caution">
    <text evidence="2">The sequence shown here is derived from an EMBL/GenBank/DDBJ whole genome shotgun (WGS) entry which is preliminary data.</text>
</comment>
<evidence type="ECO:0000313" key="3">
    <source>
        <dbReference type="Proteomes" id="UP001209681"/>
    </source>
</evidence>
<dbReference type="Pfam" id="PF13767">
    <property type="entry name" value="DUF4168"/>
    <property type="match status" value="1"/>
</dbReference>
<reference evidence="2 3" key="1">
    <citation type="submission" date="2022-11" db="EMBL/GenBank/DDBJ databases">
        <title>Desulfobotulus tamanensis H1 sp. nov. - anaerobic, alkaliphilic, sulphate reducing bacterium isolated from terrestrial mud volcano.</title>
        <authorList>
            <person name="Frolova A."/>
            <person name="Merkel A.Y."/>
            <person name="Slobodkin A.I."/>
        </authorList>
    </citation>
    <scope>NUCLEOTIDE SEQUENCE [LARGE SCALE GENOMIC DNA]</scope>
    <source>
        <strain evidence="2 3">H1</strain>
    </source>
</reference>
<evidence type="ECO:0000259" key="1">
    <source>
        <dbReference type="Pfam" id="PF13767"/>
    </source>
</evidence>
<dbReference type="EMBL" id="JAPFPW010000003">
    <property type="protein sequence ID" value="MCW7753211.1"/>
    <property type="molecule type" value="Genomic_DNA"/>
</dbReference>